<gene>
    <name evidence="2" type="ORF">ABL_00007</name>
</gene>
<name>A0A100I1R6_ASPNG</name>
<organism evidence="2 3">
    <name type="scientific">Aspergillus niger</name>
    <dbReference type="NCBI Taxonomy" id="5061"/>
    <lineage>
        <taxon>Eukaryota</taxon>
        <taxon>Fungi</taxon>
        <taxon>Dikarya</taxon>
        <taxon>Ascomycota</taxon>
        <taxon>Pezizomycotina</taxon>
        <taxon>Eurotiomycetes</taxon>
        <taxon>Eurotiomycetidae</taxon>
        <taxon>Eurotiales</taxon>
        <taxon>Aspergillaceae</taxon>
        <taxon>Aspergillus</taxon>
        <taxon>Aspergillus subgen. Circumdati</taxon>
    </lineage>
</organism>
<feature type="coiled-coil region" evidence="1">
    <location>
        <begin position="57"/>
        <end position="137"/>
    </location>
</feature>
<comment type="caution">
    <text evidence="2">The sequence shown here is derived from an EMBL/GenBank/DDBJ whole genome shotgun (WGS) entry which is preliminary data.</text>
</comment>
<evidence type="ECO:0000313" key="2">
    <source>
        <dbReference type="EMBL" id="GAQ33135.1"/>
    </source>
</evidence>
<evidence type="ECO:0000313" key="3">
    <source>
        <dbReference type="Proteomes" id="UP000068243"/>
    </source>
</evidence>
<protein>
    <submittedName>
        <fullName evidence="2">Uncharacterized protein</fullName>
    </submittedName>
</protein>
<dbReference type="OMA" id="EDANNVW"/>
<reference evidence="3" key="1">
    <citation type="journal article" date="2016" name="Genome Announc.">
        <title>Draft genome sequence of Aspergillus niger strain An76.</title>
        <authorList>
            <person name="Gong W."/>
            <person name="Cheng Z."/>
            <person name="Zhang H."/>
            <person name="Liu L."/>
            <person name="Gao P."/>
            <person name="Wang L."/>
        </authorList>
    </citation>
    <scope>NUCLEOTIDE SEQUENCE [LARGE SCALE GENOMIC DNA]</scope>
    <source>
        <strain evidence="3">An76</strain>
    </source>
</reference>
<proteinExistence type="predicted"/>
<keyword evidence="1" id="KW-0175">Coiled coil</keyword>
<evidence type="ECO:0000256" key="1">
    <source>
        <dbReference type="SAM" id="Coils"/>
    </source>
</evidence>
<accession>A0A100I1R6</accession>
<sequence>MSTITLPPPAYTTTHGYADQEERPIPQEDQYVRHLFNDSCFLCGASAPQPVIRYGGMRQLRQQINRTQHLVSSIKNQAKATLDERSLEAKSWKAKYEKLEDELKKVRQEENVRKAEYQNLKKECAELRLRNAQLSSLENEHKNAKRILSLNDNTAQAELHAMYQQNRQLSFKLRERLVEVETLERRLLEEEDANNVWKYKYVGSL</sequence>
<dbReference type="OrthoDB" id="10396574at2759"/>
<dbReference type="EMBL" id="BCMY01000001">
    <property type="protein sequence ID" value="GAQ33135.1"/>
    <property type="molecule type" value="Genomic_DNA"/>
</dbReference>
<dbReference type="AlphaFoldDB" id="A0A100I1R6"/>
<dbReference type="Proteomes" id="UP000068243">
    <property type="component" value="Unassembled WGS sequence"/>
</dbReference>